<dbReference type="AlphaFoldDB" id="A0A4Z2HRW2"/>
<protein>
    <submittedName>
        <fullName evidence="2">Uncharacterized protein</fullName>
    </submittedName>
</protein>
<organism evidence="2 3">
    <name type="scientific">Liparis tanakae</name>
    <name type="common">Tanaka's snailfish</name>
    <dbReference type="NCBI Taxonomy" id="230148"/>
    <lineage>
        <taxon>Eukaryota</taxon>
        <taxon>Metazoa</taxon>
        <taxon>Chordata</taxon>
        <taxon>Craniata</taxon>
        <taxon>Vertebrata</taxon>
        <taxon>Euteleostomi</taxon>
        <taxon>Actinopterygii</taxon>
        <taxon>Neopterygii</taxon>
        <taxon>Teleostei</taxon>
        <taxon>Neoteleostei</taxon>
        <taxon>Acanthomorphata</taxon>
        <taxon>Eupercaria</taxon>
        <taxon>Perciformes</taxon>
        <taxon>Cottioidei</taxon>
        <taxon>Cottales</taxon>
        <taxon>Liparidae</taxon>
        <taxon>Liparis</taxon>
    </lineage>
</organism>
<comment type="caution">
    <text evidence="2">The sequence shown here is derived from an EMBL/GenBank/DDBJ whole genome shotgun (WGS) entry which is preliminary data.</text>
</comment>
<dbReference type="Proteomes" id="UP000314294">
    <property type="component" value="Unassembled WGS sequence"/>
</dbReference>
<feature type="compositionally biased region" description="Basic and acidic residues" evidence="1">
    <location>
        <begin position="55"/>
        <end position="70"/>
    </location>
</feature>
<evidence type="ECO:0000313" key="3">
    <source>
        <dbReference type="Proteomes" id="UP000314294"/>
    </source>
</evidence>
<keyword evidence="3" id="KW-1185">Reference proteome</keyword>
<sequence>MAQHGSPGEHPRLLPGNLWESETTFFSLFNNHIPEASRARNTAVIRGRRRRGHRSRAESHVDFPEPHKMVEFGPDAQMLRDRPEAEKQWLLEKEEEEEEEKGEVEGE</sequence>
<dbReference type="EMBL" id="SRLO01000195">
    <property type="protein sequence ID" value="TNN68055.1"/>
    <property type="molecule type" value="Genomic_DNA"/>
</dbReference>
<proteinExistence type="predicted"/>
<gene>
    <name evidence="2" type="ORF">EYF80_021700</name>
</gene>
<reference evidence="2 3" key="1">
    <citation type="submission" date="2019-03" db="EMBL/GenBank/DDBJ databases">
        <title>First draft genome of Liparis tanakae, snailfish: a comprehensive survey of snailfish specific genes.</title>
        <authorList>
            <person name="Kim W."/>
            <person name="Song I."/>
            <person name="Jeong J.-H."/>
            <person name="Kim D."/>
            <person name="Kim S."/>
            <person name="Ryu S."/>
            <person name="Song J.Y."/>
            <person name="Lee S.K."/>
        </authorList>
    </citation>
    <scope>NUCLEOTIDE SEQUENCE [LARGE SCALE GENOMIC DNA]</scope>
    <source>
        <tissue evidence="2">Muscle</tissue>
    </source>
</reference>
<name>A0A4Z2HRW2_9TELE</name>
<feature type="compositionally biased region" description="Acidic residues" evidence="1">
    <location>
        <begin position="93"/>
        <end position="107"/>
    </location>
</feature>
<feature type="region of interest" description="Disordered" evidence="1">
    <location>
        <begin position="45"/>
        <end position="107"/>
    </location>
</feature>
<feature type="compositionally biased region" description="Basic and acidic residues" evidence="1">
    <location>
        <begin position="78"/>
        <end position="92"/>
    </location>
</feature>
<evidence type="ECO:0000313" key="2">
    <source>
        <dbReference type="EMBL" id="TNN68055.1"/>
    </source>
</evidence>
<evidence type="ECO:0000256" key="1">
    <source>
        <dbReference type="SAM" id="MobiDB-lite"/>
    </source>
</evidence>
<accession>A0A4Z2HRW2</accession>